<dbReference type="Proteomes" id="UP000683000">
    <property type="component" value="Unassembled WGS sequence"/>
</dbReference>
<feature type="compositionally biased region" description="Polar residues" evidence="1">
    <location>
        <begin position="495"/>
        <end position="511"/>
    </location>
</feature>
<name>A0A8I3ABB4_9AGAM</name>
<dbReference type="EMBL" id="JAGFBS010000012">
    <property type="protein sequence ID" value="KAG6376190.1"/>
    <property type="molecule type" value="Genomic_DNA"/>
</dbReference>
<feature type="region of interest" description="Disordered" evidence="1">
    <location>
        <begin position="542"/>
        <end position="595"/>
    </location>
</feature>
<keyword evidence="3" id="KW-1185">Reference proteome</keyword>
<organism evidence="2 3">
    <name type="scientific">Boletus reticuloceps</name>
    <dbReference type="NCBI Taxonomy" id="495285"/>
    <lineage>
        <taxon>Eukaryota</taxon>
        <taxon>Fungi</taxon>
        <taxon>Dikarya</taxon>
        <taxon>Basidiomycota</taxon>
        <taxon>Agaricomycotina</taxon>
        <taxon>Agaricomycetes</taxon>
        <taxon>Agaricomycetidae</taxon>
        <taxon>Boletales</taxon>
        <taxon>Boletineae</taxon>
        <taxon>Boletaceae</taxon>
        <taxon>Boletoideae</taxon>
        <taxon>Boletus</taxon>
    </lineage>
</organism>
<reference evidence="2" key="1">
    <citation type="submission" date="2021-03" db="EMBL/GenBank/DDBJ databases">
        <title>Evolutionary innovations through gain and loss of genes in the ectomycorrhizal Boletales.</title>
        <authorList>
            <person name="Wu G."/>
            <person name="Miyauchi S."/>
            <person name="Morin E."/>
            <person name="Yang Z.-L."/>
            <person name="Xu J."/>
            <person name="Martin F.M."/>
        </authorList>
    </citation>
    <scope>NUCLEOTIDE SEQUENCE</scope>
    <source>
        <strain evidence="2">BR01</strain>
    </source>
</reference>
<evidence type="ECO:0000313" key="3">
    <source>
        <dbReference type="Proteomes" id="UP000683000"/>
    </source>
</evidence>
<feature type="compositionally biased region" description="Basic residues" evidence="1">
    <location>
        <begin position="443"/>
        <end position="454"/>
    </location>
</feature>
<comment type="caution">
    <text evidence="2">The sequence shown here is derived from an EMBL/GenBank/DDBJ whole genome shotgun (WGS) entry which is preliminary data.</text>
</comment>
<protein>
    <submittedName>
        <fullName evidence="2">Uncharacterized protein</fullName>
    </submittedName>
</protein>
<feature type="region of interest" description="Disordered" evidence="1">
    <location>
        <begin position="250"/>
        <end position="336"/>
    </location>
</feature>
<dbReference type="AlphaFoldDB" id="A0A8I3ABB4"/>
<feature type="region of interest" description="Disordered" evidence="1">
    <location>
        <begin position="434"/>
        <end position="530"/>
    </location>
</feature>
<proteinExistence type="predicted"/>
<accession>A0A8I3ABB4</accession>
<feature type="compositionally biased region" description="Low complexity" evidence="1">
    <location>
        <begin position="282"/>
        <end position="295"/>
    </location>
</feature>
<gene>
    <name evidence="2" type="ORF">JVT61DRAFT_2165</name>
</gene>
<sequence>MVKLSLISPKGNQGVRYFPYQGHLGLTPLRFEGRACSSFPFSQPPLTSILKVVRTQIEQDGKPILAKDIIVAVRCYESRHGRLGTVQTNILYQYSVTLWQKQDTQEWSEVGDTEHPFRLSVPSHVAAPSTALYFQEYRIFWRIEAVLNHIPISAVGCRQVKHFELPLIRYDAPTSLSPPTPLTPSSSSYMTLLRSKSRGPSLRYSILVSPNPIGPLDIVSIQLIVQPPDSSVSIRSASAFVERRIHFSDLRVSPPDSSPGAHRFSSYPPPVTQGDADHVQESGSPTYPGSSCSSSQDLLHPASSSSVYSGDSLRPLLQHNDHSTDESVPLPSGSRGTTHILAHAESAGRFSRDSSGVWRHKLTFSWPDTKSSSRWAVGESVQTGLASVKFFLRVKLIVSSLANSAETIELEDKELAIVSTNDLQRQLALSQYSDWANTPSGRSKSKSPRRVKRERHTEQLPSPPCSPRQLPVSDEPDTASPLTIPPFPPAHSHKISTASSPYPGRNSSMSKVSRRPHTSAGPRDWPSRLDTTTYEGLQHYANRLTVPPRPETAHPTRFPKSPTSRGFFRQRSVEAPRPGSGSSGGHLSAESSQHHSHGSLLFERVNLVDVQAWEQELARIESASQRNSADMLGIVSQRKKASVEQSSILTYLHAEG</sequence>
<evidence type="ECO:0000313" key="2">
    <source>
        <dbReference type="EMBL" id="KAG6376190.1"/>
    </source>
</evidence>
<dbReference type="OrthoDB" id="3230530at2759"/>
<evidence type="ECO:0000256" key="1">
    <source>
        <dbReference type="SAM" id="MobiDB-lite"/>
    </source>
</evidence>